<keyword evidence="5" id="KW-0675">Receptor</keyword>
<dbReference type="SUPFAM" id="SSF81321">
    <property type="entry name" value="Family A G protein-coupled receptor-like"/>
    <property type="match status" value="1"/>
</dbReference>
<dbReference type="OrthoDB" id="6246803at2759"/>
<feature type="transmembrane region" description="Helical" evidence="7">
    <location>
        <begin position="6"/>
        <end position="30"/>
    </location>
</feature>
<feature type="transmembrane region" description="Helical" evidence="7">
    <location>
        <begin position="125"/>
        <end position="149"/>
    </location>
</feature>
<keyword evidence="5" id="KW-0807">Transducer</keyword>
<dbReference type="GO" id="GO:0016020">
    <property type="term" value="C:membrane"/>
    <property type="evidence" value="ECO:0007669"/>
    <property type="project" value="UniProtKB-SubCell"/>
</dbReference>
<organism evidence="9 10">
    <name type="scientific">Patiria miniata</name>
    <name type="common">Bat star</name>
    <name type="synonym">Asterina miniata</name>
    <dbReference type="NCBI Taxonomy" id="46514"/>
    <lineage>
        <taxon>Eukaryota</taxon>
        <taxon>Metazoa</taxon>
        <taxon>Echinodermata</taxon>
        <taxon>Eleutherozoa</taxon>
        <taxon>Asterozoa</taxon>
        <taxon>Asteroidea</taxon>
        <taxon>Valvatacea</taxon>
        <taxon>Valvatida</taxon>
        <taxon>Asterinidae</taxon>
        <taxon>Patiria</taxon>
    </lineage>
</organism>
<keyword evidence="5" id="KW-0297">G-protein coupled receptor</keyword>
<dbReference type="Proteomes" id="UP000887568">
    <property type="component" value="Unplaced"/>
</dbReference>
<keyword evidence="3 7" id="KW-1133">Transmembrane helix</keyword>
<accession>A0A914A6S7</accession>
<comment type="similarity">
    <text evidence="5">Belongs to the G-protein coupled receptor 1 family.</text>
</comment>
<evidence type="ECO:0000313" key="10">
    <source>
        <dbReference type="Proteomes" id="UP000887568"/>
    </source>
</evidence>
<dbReference type="EnsemblMetazoa" id="XM_038203580.1">
    <property type="protein sequence ID" value="XP_038059508.1"/>
    <property type="gene ID" value="LOC119730598"/>
</dbReference>
<evidence type="ECO:0000256" key="5">
    <source>
        <dbReference type="RuleBase" id="RU000688"/>
    </source>
</evidence>
<evidence type="ECO:0000256" key="1">
    <source>
        <dbReference type="ARBA" id="ARBA00004370"/>
    </source>
</evidence>
<name>A0A914A6S7_PATMI</name>
<proteinExistence type="inferred from homology"/>
<feature type="transmembrane region" description="Helical" evidence="7">
    <location>
        <begin position="263"/>
        <end position="284"/>
    </location>
</feature>
<dbReference type="PROSITE" id="PS50262">
    <property type="entry name" value="G_PROTEIN_RECEP_F1_2"/>
    <property type="match status" value="1"/>
</dbReference>
<dbReference type="Pfam" id="PF00001">
    <property type="entry name" value="7tm_1"/>
    <property type="match status" value="1"/>
</dbReference>
<evidence type="ECO:0000259" key="8">
    <source>
        <dbReference type="PROSITE" id="PS50262"/>
    </source>
</evidence>
<dbReference type="CDD" id="cd00637">
    <property type="entry name" value="7tm_classA_rhodopsin-like"/>
    <property type="match status" value="1"/>
</dbReference>
<dbReference type="InterPro" id="IPR017452">
    <property type="entry name" value="GPCR_Rhodpsn_7TM"/>
</dbReference>
<dbReference type="OMA" id="YSFARIT"/>
<protein>
    <recommendedName>
        <fullName evidence="8">G-protein coupled receptors family 1 profile domain-containing protein</fullName>
    </recommendedName>
</protein>
<sequence>MDTATVLQILKTITGILGIAGNGLVCVVIAKVPAMRTLTNTFIFNQALVDFLASLSMILQSNIHISSLSPNRVIAFLQCNVWETSLILWTFFTASTFNLVLLTSERYFAIVYPFRYLAYFSIRRATAMIVVVWLLAIGYKFHIVVYHQIEKGECVPATLSKTALRVDGTITFLIEYLLPLIFMASCYIHIILQLKKASSIVHAEPSTSQQGDNSMSGSLLRARRNTLKTLFIVFLTYTICWSPSQIAFFMYNFGLDLNLQGAFFIIFVVLAQLNSCVNPVIYAFKYKQFQRGARALLKSCFPSLTEPRNEDNVGLSIIVRSKTQAKSAKQGPTTNNGADSKSAETG</sequence>
<evidence type="ECO:0000256" key="3">
    <source>
        <dbReference type="ARBA" id="ARBA00022989"/>
    </source>
</evidence>
<evidence type="ECO:0000256" key="7">
    <source>
        <dbReference type="SAM" id="Phobius"/>
    </source>
</evidence>
<feature type="transmembrane region" description="Helical" evidence="7">
    <location>
        <begin position="169"/>
        <end position="192"/>
    </location>
</feature>
<dbReference type="InterPro" id="IPR000276">
    <property type="entry name" value="GPCR_Rhodpsn"/>
</dbReference>
<dbReference type="RefSeq" id="XP_038059508.1">
    <property type="nucleotide sequence ID" value="XM_038203580.1"/>
</dbReference>
<dbReference type="GO" id="GO:0004930">
    <property type="term" value="F:G protein-coupled receptor activity"/>
    <property type="evidence" value="ECO:0007669"/>
    <property type="project" value="UniProtKB-KW"/>
</dbReference>
<keyword evidence="4 7" id="KW-0472">Membrane</keyword>
<dbReference type="Gene3D" id="1.20.1070.10">
    <property type="entry name" value="Rhodopsin 7-helix transmembrane proteins"/>
    <property type="match status" value="1"/>
</dbReference>
<reference evidence="9" key="1">
    <citation type="submission" date="2022-11" db="UniProtKB">
        <authorList>
            <consortium name="EnsemblMetazoa"/>
        </authorList>
    </citation>
    <scope>IDENTIFICATION</scope>
</reference>
<dbReference type="AlphaFoldDB" id="A0A914A6S7"/>
<feature type="transmembrane region" description="Helical" evidence="7">
    <location>
        <begin position="86"/>
        <end position="104"/>
    </location>
</feature>
<dbReference type="PANTHER" id="PTHR45698:SF1">
    <property type="entry name" value="TRACE AMINE-ASSOCIATED RECEPTOR 13C-LIKE"/>
    <property type="match status" value="1"/>
</dbReference>
<comment type="subcellular location">
    <subcellularLocation>
        <location evidence="1">Membrane</location>
    </subcellularLocation>
</comment>
<keyword evidence="10" id="KW-1185">Reference proteome</keyword>
<feature type="domain" description="G-protein coupled receptors family 1 profile" evidence="8">
    <location>
        <begin position="21"/>
        <end position="282"/>
    </location>
</feature>
<dbReference type="GeneID" id="119730598"/>
<dbReference type="PROSITE" id="PS00237">
    <property type="entry name" value="G_PROTEIN_RECEP_F1_1"/>
    <property type="match status" value="1"/>
</dbReference>
<keyword evidence="2 5" id="KW-0812">Transmembrane</keyword>
<dbReference type="PANTHER" id="PTHR45698">
    <property type="entry name" value="TRACE AMINE-ASSOCIATED RECEPTOR 19N-RELATED"/>
    <property type="match status" value="1"/>
</dbReference>
<feature type="transmembrane region" description="Helical" evidence="7">
    <location>
        <begin position="230"/>
        <end position="251"/>
    </location>
</feature>
<feature type="region of interest" description="Disordered" evidence="6">
    <location>
        <begin position="322"/>
        <end position="346"/>
    </location>
</feature>
<evidence type="ECO:0000256" key="2">
    <source>
        <dbReference type="ARBA" id="ARBA00022692"/>
    </source>
</evidence>
<evidence type="ECO:0000256" key="4">
    <source>
        <dbReference type="ARBA" id="ARBA00023136"/>
    </source>
</evidence>
<dbReference type="PRINTS" id="PR00237">
    <property type="entry name" value="GPCRRHODOPSN"/>
</dbReference>
<evidence type="ECO:0000313" key="9">
    <source>
        <dbReference type="EnsemblMetazoa" id="XP_038059508.1"/>
    </source>
</evidence>
<evidence type="ECO:0000256" key="6">
    <source>
        <dbReference type="SAM" id="MobiDB-lite"/>
    </source>
</evidence>